<dbReference type="Pfam" id="PF01494">
    <property type="entry name" value="FAD_binding_3"/>
    <property type="match status" value="1"/>
</dbReference>
<dbReference type="InterPro" id="IPR002938">
    <property type="entry name" value="FAD-bd"/>
</dbReference>
<name>A0A139HUM6_9PEZI</name>
<sequence>MGSVYNPLEVGIIGAGIAGLCAGIAVSRAGHKATIYEKSSFKNEIGAAISITPNGNRVLSKWGFNYSAAGETDKLQFRGVDPVSMQLRHKTDLRNVRKDFGEGFNAFHRVDLHRELRSMSEKAGVEIVLSHEVVGLQCEDGIIKFKDGKEVKKDLVVIADGLKSNFIVNITNTDISPKKIGKSVFRGLIPMSDLMSDPIIAPIFENEGSGFFSGYSPLNSGVMFMMYPCRNDEMMNVAVFHTTRPGHEDDEGWSSPATIEEVLSVLDGLHPFWSQVVKKGDDDLFKCFPITFRDAIPRYNNGRVILMGDAAHPMQPTHAQGACVSIEDAASLEIFLSQIQSRDVPSLCQLYSDFRIPRDNTTQLYSNVMFYKNDGDPEAGKKYEAELRKYYPAPDALMTFVQTPWEGPHQRFWYGYDVFEEARKAMQWWMGSKEGETLPRGVVRHFFNMGMKEGDVEGGK</sequence>
<keyword evidence="4" id="KW-0560">Oxidoreductase</keyword>
<evidence type="ECO:0000256" key="4">
    <source>
        <dbReference type="ARBA" id="ARBA00023002"/>
    </source>
</evidence>
<dbReference type="InterPro" id="IPR050493">
    <property type="entry name" value="FAD-dep_Monooxygenase_BioMet"/>
</dbReference>
<keyword evidence="2" id="KW-0285">Flavoprotein</keyword>
<evidence type="ECO:0000256" key="3">
    <source>
        <dbReference type="ARBA" id="ARBA00022827"/>
    </source>
</evidence>
<dbReference type="PRINTS" id="PR00420">
    <property type="entry name" value="RNGMNOXGNASE"/>
</dbReference>
<dbReference type="EMBL" id="LFZN01000008">
    <property type="protein sequence ID" value="KXT06093.1"/>
    <property type="molecule type" value="Genomic_DNA"/>
</dbReference>
<gene>
    <name evidence="7" type="ORF">AC578_1304</name>
</gene>
<dbReference type="PANTHER" id="PTHR13789">
    <property type="entry name" value="MONOOXYGENASE"/>
    <property type="match status" value="1"/>
</dbReference>
<comment type="caution">
    <text evidence="7">The sequence shown here is derived from an EMBL/GenBank/DDBJ whole genome shotgun (WGS) entry which is preliminary data.</text>
</comment>
<accession>A0A139HUM6</accession>
<keyword evidence="8" id="KW-1185">Reference proteome</keyword>
<feature type="domain" description="FAD-binding" evidence="6">
    <location>
        <begin position="9"/>
        <end position="357"/>
    </location>
</feature>
<keyword evidence="5" id="KW-0503">Monooxygenase</keyword>
<evidence type="ECO:0000256" key="5">
    <source>
        <dbReference type="ARBA" id="ARBA00023033"/>
    </source>
</evidence>
<reference evidence="7 8" key="1">
    <citation type="submission" date="2015-07" db="EMBL/GenBank/DDBJ databases">
        <title>Comparative genomics of the Sigatoka disease complex on banana suggests a link between parallel evolutionary changes in Pseudocercospora fijiensis and Pseudocercospora eumusae and increased virulence on the banana host.</title>
        <authorList>
            <person name="Chang T.-C."/>
            <person name="Salvucci A."/>
            <person name="Crous P.W."/>
            <person name="Stergiopoulos I."/>
        </authorList>
    </citation>
    <scope>NUCLEOTIDE SEQUENCE [LARGE SCALE GENOMIC DNA]</scope>
    <source>
        <strain evidence="7 8">CBS 114824</strain>
    </source>
</reference>
<dbReference type="Gene3D" id="3.50.50.60">
    <property type="entry name" value="FAD/NAD(P)-binding domain"/>
    <property type="match status" value="1"/>
</dbReference>
<dbReference type="SUPFAM" id="SSF51905">
    <property type="entry name" value="FAD/NAD(P)-binding domain"/>
    <property type="match status" value="1"/>
</dbReference>
<proteinExistence type="inferred from homology"/>
<dbReference type="GO" id="GO:0004497">
    <property type="term" value="F:monooxygenase activity"/>
    <property type="evidence" value="ECO:0007669"/>
    <property type="project" value="UniProtKB-KW"/>
</dbReference>
<dbReference type="PANTHER" id="PTHR13789:SF215">
    <property type="entry name" value="FAD-BINDING DOMAIN-CONTAINING PROTEIN-RELATED"/>
    <property type="match status" value="1"/>
</dbReference>
<protein>
    <recommendedName>
        <fullName evidence="6">FAD-binding domain-containing protein</fullName>
    </recommendedName>
</protein>
<comment type="similarity">
    <text evidence="1">Belongs to the paxM FAD-dependent monooxygenase family.</text>
</comment>
<dbReference type="OrthoDB" id="9993796at2759"/>
<keyword evidence="3" id="KW-0274">FAD</keyword>
<dbReference type="SUPFAM" id="SSF54373">
    <property type="entry name" value="FAD-linked reductases, C-terminal domain"/>
    <property type="match status" value="1"/>
</dbReference>
<evidence type="ECO:0000313" key="7">
    <source>
        <dbReference type="EMBL" id="KXT06093.1"/>
    </source>
</evidence>
<evidence type="ECO:0000259" key="6">
    <source>
        <dbReference type="Pfam" id="PF01494"/>
    </source>
</evidence>
<dbReference type="Proteomes" id="UP000070133">
    <property type="component" value="Unassembled WGS sequence"/>
</dbReference>
<organism evidence="7 8">
    <name type="scientific">Pseudocercospora eumusae</name>
    <dbReference type="NCBI Taxonomy" id="321146"/>
    <lineage>
        <taxon>Eukaryota</taxon>
        <taxon>Fungi</taxon>
        <taxon>Dikarya</taxon>
        <taxon>Ascomycota</taxon>
        <taxon>Pezizomycotina</taxon>
        <taxon>Dothideomycetes</taxon>
        <taxon>Dothideomycetidae</taxon>
        <taxon>Mycosphaerellales</taxon>
        <taxon>Mycosphaerellaceae</taxon>
        <taxon>Pseudocercospora</taxon>
    </lineage>
</organism>
<dbReference type="STRING" id="321146.A0A139HUM6"/>
<evidence type="ECO:0000256" key="1">
    <source>
        <dbReference type="ARBA" id="ARBA00007992"/>
    </source>
</evidence>
<evidence type="ECO:0000313" key="8">
    <source>
        <dbReference type="Proteomes" id="UP000070133"/>
    </source>
</evidence>
<dbReference type="GO" id="GO:0071949">
    <property type="term" value="F:FAD binding"/>
    <property type="evidence" value="ECO:0007669"/>
    <property type="project" value="InterPro"/>
</dbReference>
<dbReference type="AlphaFoldDB" id="A0A139HUM6"/>
<dbReference type="InterPro" id="IPR036188">
    <property type="entry name" value="FAD/NAD-bd_sf"/>
</dbReference>
<evidence type="ECO:0000256" key="2">
    <source>
        <dbReference type="ARBA" id="ARBA00022630"/>
    </source>
</evidence>